<keyword evidence="3" id="KW-1185">Reference proteome</keyword>
<evidence type="ECO:0000256" key="1">
    <source>
        <dbReference type="SAM" id="MobiDB-lite"/>
    </source>
</evidence>
<name>A0A366HRJ2_9BACT</name>
<dbReference type="Proteomes" id="UP000253426">
    <property type="component" value="Unassembled WGS sequence"/>
</dbReference>
<comment type="caution">
    <text evidence="2">The sequence shown here is derived from an EMBL/GenBank/DDBJ whole genome shotgun (WGS) entry which is preliminary data.</text>
</comment>
<evidence type="ECO:0000313" key="3">
    <source>
        <dbReference type="Proteomes" id="UP000253426"/>
    </source>
</evidence>
<accession>A0A366HRJ2</accession>
<gene>
    <name evidence="2" type="ORF">DES53_103169</name>
</gene>
<evidence type="ECO:0000313" key="2">
    <source>
        <dbReference type="EMBL" id="RBP45172.1"/>
    </source>
</evidence>
<sequence>MYTLEQRGENRCSNQETDRSTGGFDKGTCGMAL</sequence>
<dbReference type="EMBL" id="QNRR01000003">
    <property type="protein sequence ID" value="RBP45172.1"/>
    <property type="molecule type" value="Genomic_DNA"/>
</dbReference>
<feature type="region of interest" description="Disordered" evidence="1">
    <location>
        <begin position="1"/>
        <end position="33"/>
    </location>
</feature>
<protein>
    <submittedName>
        <fullName evidence="2">Uncharacterized protein</fullName>
    </submittedName>
</protein>
<reference evidence="2 3" key="1">
    <citation type="submission" date="2018-06" db="EMBL/GenBank/DDBJ databases">
        <title>Genomic Encyclopedia of Type Strains, Phase IV (KMG-IV): sequencing the most valuable type-strain genomes for metagenomic binning, comparative biology and taxonomic classification.</title>
        <authorList>
            <person name="Goeker M."/>
        </authorList>
    </citation>
    <scope>NUCLEOTIDE SEQUENCE [LARGE SCALE GENOMIC DNA]</scope>
    <source>
        <strain evidence="2 3">DSM 25532</strain>
    </source>
</reference>
<feature type="compositionally biased region" description="Basic and acidic residues" evidence="1">
    <location>
        <begin position="1"/>
        <end position="10"/>
    </location>
</feature>
<dbReference type="AlphaFoldDB" id="A0A366HRJ2"/>
<organism evidence="2 3">
    <name type="scientific">Roseimicrobium gellanilyticum</name>
    <dbReference type="NCBI Taxonomy" id="748857"/>
    <lineage>
        <taxon>Bacteria</taxon>
        <taxon>Pseudomonadati</taxon>
        <taxon>Verrucomicrobiota</taxon>
        <taxon>Verrucomicrobiia</taxon>
        <taxon>Verrucomicrobiales</taxon>
        <taxon>Verrucomicrobiaceae</taxon>
        <taxon>Roseimicrobium</taxon>
    </lineage>
</organism>
<proteinExistence type="predicted"/>